<keyword evidence="1" id="KW-0472">Membrane</keyword>
<protein>
    <submittedName>
        <fullName evidence="2">Uncharacterized protein</fullName>
    </submittedName>
</protein>
<proteinExistence type="predicted"/>
<comment type="caution">
    <text evidence="2">The sequence shown here is derived from an EMBL/GenBank/DDBJ whole genome shotgun (WGS) entry which is preliminary data.</text>
</comment>
<evidence type="ECO:0000256" key="1">
    <source>
        <dbReference type="SAM" id="Phobius"/>
    </source>
</evidence>
<dbReference type="EMBL" id="JACIJR010000003">
    <property type="protein sequence ID" value="MBB5728930.1"/>
    <property type="molecule type" value="Genomic_DNA"/>
</dbReference>
<organism evidence="2 3">
    <name type="scientific">Sphingomonas prati</name>
    <dbReference type="NCBI Taxonomy" id="1843237"/>
    <lineage>
        <taxon>Bacteria</taxon>
        <taxon>Pseudomonadati</taxon>
        <taxon>Pseudomonadota</taxon>
        <taxon>Alphaproteobacteria</taxon>
        <taxon>Sphingomonadales</taxon>
        <taxon>Sphingomonadaceae</taxon>
        <taxon>Sphingomonas</taxon>
    </lineage>
</organism>
<reference evidence="2 3" key="1">
    <citation type="submission" date="2020-08" db="EMBL/GenBank/DDBJ databases">
        <title>Genomic Encyclopedia of Type Strains, Phase IV (KMG-IV): sequencing the most valuable type-strain genomes for metagenomic binning, comparative biology and taxonomic classification.</title>
        <authorList>
            <person name="Goeker M."/>
        </authorList>
    </citation>
    <scope>NUCLEOTIDE SEQUENCE [LARGE SCALE GENOMIC DNA]</scope>
    <source>
        <strain evidence="2 3">DSM 103336</strain>
    </source>
</reference>
<accession>A0A7W9F2X7</accession>
<keyword evidence="1" id="KW-1133">Transmembrane helix</keyword>
<dbReference type="RefSeq" id="WP_157176704.1">
    <property type="nucleotide sequence ID" value="NZ_BMJP01000002.1"/>
</dbReference>
<feature type="transmembrane region" description="Helical" evidence="1">
    <location>
        <begin position="104"/>
        <end position="125"/>
    </location>
</feature>
<dbReference type="AlphaFoldDB" id="A0A7W9F2X7"/>
<keyword evidence="1" id="KW-0812">Transmembrane</keyword>
<gene>
    <name evidence="2" type="ORF">FHS99_001408</name>
</gene>
<feature type="transmembrane region" description="Helical" evidence="1">
    <location>
        <begin position="42"/>
        <end position="60"/>
    </location>
</feature>
<feature type="transmembrane region" description="Helical" evidence="1">
    <location>
        <begin position="67"/>
        <end position="84"/>
    </location>
</feature>
<keyword evidence="3" id="KW-1185">Reference proteome</keyword>
<dbReference type="Proteomes" id="UP000546701">
    <property type="component" value="Unassembled WGS sequence"/>
</dbReference>
<dbReference type="OrthoDB" id="7432510at2"/>
<evidence type="ECO:0000313" key="3">
    <source>
        <dbReference type="Proteomes" id="UP000546701"/>
    </source>
</evidence>
<evidence type="ECO:0000313" key="2">
    <source>
        <dbReference type="EMBL" id="MBB5728930.1"/>
    </source>
</evidence>
<name>A0A7W9F2X7_9SPHN</name>
<feature type="transmembrane region" description="Helical" evidence="1">
    <location>
        <begin position="12"/>
        <end position="30"/>
    </location>
</feature>
<sequence>MQRFVKASRDNWFYAILPVLFAAALNFRATHPWDDQPQFGEAVTLFDWCIFVPFIYVACYRNMPRRALAIRALAIACGGIWIAGKIVPDPAETILTQWSWLRGVGIAVLVLAESAALIAVLRIAFGSAPDATELERQGMPPLLARMILAEARLWRWVWDRLRGK</sequence>